<dbReference type="InterPro" id="IPR036618">
    <property type="entry name" value="PtsI_HPr-bd_sf"/>
</dbReference>
<keyword evidence="13 17" id="KW-0479">Metal-binding</keyword>
<dbReference type="InterPro" id="IPR000121">
    <property type="entry name" value="PEP_util_C"/>
</dbReference>
<keyword evidence="12 17" id="KW-0598">Phosphotransferase system</keyword>
<keyword evidence="24" id="KW-0670">Pyruvate</keyword>
<evidence type="ECO:0000256" key="7">
    <source>
        <dbReference type="ARBA" id="ARBA00016544"/>
    </source>
</evidence>
<dbReference type="InterPro" id="IPR008731">
    <property type="entry name" value="PTS_EIN"/>
</dbReference>
<dbReference type="GO" id="GO:0046872">
    <property type="term" value="F:metal ion binding"/>
    <property type="evidence" value="ECO:0007669"/>
    <property type="project" value="UniProtKB-KW"/>
</dbReference>
<dbReference type="Pfam" id="PF02896">
    <property type="entry name" value="PEP-utilizers_C"/>
    <property type="match status" value="1"/>
</dbReference>
<dbReference type="InterPro" id="IPR008279">
    <property type="entry name" value="PEP-util_enz_mobile_dom"/>
</dbReference>
<feature type="binding site" evidence="19">
    <location>
        <position position="334"/>
    </location>
    <ligand>
        <name>phosphoenolpyruvate</name>
        <dbReference type="ChEBI" id="CHEBI:58702"/>
    </ligand>
</feature>
<organism evidence="24 25">
    <name type="scientific">Limosilactobacillus reuteri</name>
    <name type="common">Lactobacillus reuteri</name>
    <dbReference type="NCBI Taxonomy" id="1598"/>
    <lineage>
        <taxon>Bacteria</taxon>
        <taxon>Bacillati</taxon>
        <taxon>Bacillota</taxon>
        <taxon>Bacilli</taxon>
        <taxon>Lactobacillales</taxon>
        <taxon>Lactobacillaceae</taxon>
        <taxon>Limosilactobacillus</taxon>
    </lineage>
</organism>
<evidence type="ECO:0000256" key="20">
    <source>
        <dbReference type="PIRSR" id="PIRSR000732-3"/>
    </source>
</evidence>
<name>A0A1V4FNF8_LIMRT</name>
<keyword evidence="15 17" id="KW-0460">Magnesium</keyword>
<dbReference type="EC" id="2.7.3.9" evidence="6 17"/>
<evidence type="ECO:0000259" key="22">
    <source>
        <dbReference type="Pfam" id="PF02896"/>
    </source>
</evidence>
<evidence type="ECO:0000256" key="6">
    <source>
        <dbReference type="ARBA" id="ARBA00012232"/>
    </source>
</evidence>
<dbReference type="SUPFAM" id="SSF52009">
    <property type="entry name" value="Phosphohistidine domain"/>
    <property type="match status" value="1"/>
</dbReference>
<evidence type="ECO:0000256" key="12">
    <source>
        <dbReference type="ARBA" id="ARBA00022683"/>
    </source>
</evidence>
<dbReference type="InterPro" id="IPR050499">
    <property type="entry name" value="PEP-utilizing_PTS_enzyme"/>
</dbReference>
<evidence type="ECO:0000256" key="1">
    <source>
        <dbReference type="ARBA" id="ARBA00000683"/>
    </source>
</evidence>
<evidence type="ECO:0000256" key="17">
    <source>
        <dbReference type="PIRNR" id="PIRNR000732"/>
    </source>
</evidence>
<dbReference type="NCBIfam" id="TIGR01417">
    <property type="entry name" value="PTS_I_fam"/>
    <property type="match status" value="1"/>
</dbReference>
<evidence type="ECO:0000259" key="21">
    <source>
        <dbReference type="Pfam" id="PF00391"/>
    </source>
</evidence>
<sequence length="575" mass="64379">METQINGIAASDGVGIAPAYLLTKPNLNFEKYHISDPNSEKARLHRAFDKIIQKLKDTKKKLVDKLNAEDLAIFDTHIAILNDPEMIKQVENRITNQRLNAESAFTEVITKMIKILQAMTGNEYMQERATDFQNIQDQVLAELEGKKLPNLRELDHPVIIVAHSIGPADTSQMDGRFVKGIITDLGGRTSHAAIMARSLQIPAIVGCNDITKKVQNGRRVIVDGFEGSAIIEPSTNDVKQYQKIADKFMNVRQQWKKMINQPSVTADGQEYKISANIGSSVDISSAIENGADGVGLFRTEFLYMKSDHLPTEEEQLNAYRRAVEQLNGKRLVVRTIDIGGDKPLQFMPLPKEMNPFLGYRAIRIALDRPEMFRTQLRALLRASEFGKINIMFPMITTLEELQAAKKIYYEEQQKLAVDHPGIGRDVHLGIMIEVPLAALNAERLAAEVDFFSIGTNDLIQYCFAADRGNDSVSYLYQPLNPTFLKLIKHIIDAGHAHDTTVAMCGEMAGDRYALPLLIGMGLDVYSMSASSILRTRSMMKQLDSKKCQELYQQAVTTCDSMTGVKKLVQDWLVTN</sequence>
<dbReference type="GO" id="GO:0016301">
    <property type="term" value="F:kinase activity"/>
    <property type="evidence" value="ECO:0007669"/>
    <property type="project" value="UniProtKB-KW"/>
</dbReference>
<feature type="binding site" evidence="20">
    <location>
        <position position="433"/>
    </location>
    <ligand>
        <name>Mg(2+)</name>
        <dbReference type="ChEBI" id="CHEBI:18420"/>
    </ligand>
</feature>
<feature type="binding site" evidence="19">
    <location>
        <position position="467"/>
    </location>
    <ligand>
        <name>phosphoenolpyruvate</name>
        <dbReference type="ChEBI" id="CHEBI:58702"/>
    </ligand>
</feature>
<comment type="similarity">
    <text evidence="5 17">Belongs to the PEP-utilizing enzyme family.</text>
</comment>
<feature type="domain" description="PEP-utilising enzyme C-terminal" evidence="22">
    <location>
        <begin position="253"/>
        <end position="543"/>
    </location>
</feature>
<dbReference type="GO" id="GO:0009401">
    <property type="term" value="P:phosphoenolpyruvate-dependent sugar phosphotransferase system"/>
    <property type="evidence" value="ECO:0007669"/>
    <property type="project" value="UniProtKB-KW"/>
</dbReference>
<feature type="domain" description="Phosphotransferase system enzyme I N-terminal" evidence="23">
    <location>
        <begin position="6"/>
        <end position="128"/>
    </location>
</feature>
<dbReference type="Gene3D" id="3.20.20.60">
    <property type="entry name" value="Phosphoenolpyruvate-binding domains"/>
    <property type="match status" value="1"/>
</dbReference>
<evidence type="ECO:0000313" key="25">
    <source>
        <dbReference type="Proteomes" id="UP000189795"/>
    </source>
</evidence>
<dbReference type="PANTHER" id="PTHR46244">
    <property type="entry name" value="PHOSPHOENOLPYRUVATE-PROTEIN PHOSPHOTRANSFERASE"/>
    <property type="match status" value="1"/>
</dbReference>
<comment type="catalytic activity">
    <reaction evidence="1 17">
        <text>L-histidyl-[protein] + phosphoenolpyruvate = N(pros)-phospho-L-histidyl-[protein] + pyruvate</text>
        <dbReference type="Rhea" id="RHEA:23880"/>
        <dbReference type="Rhea" id="RHEA-COMP:9745"/>
        <dbReference type="Rhea" id="RHEA-COMP:9746"/>
        <dbReference type="ChEBI" id="CHEBI:15361"/>
        <dbReference type="ChEBI" id="CHEBI:29979"/>
        <dbReference type="ChEBI" id="CHEBI:58702"/>
        <dbReference type="ChEBI" id="CHEBI:64837"/>
        <dbReference type="EC" id="2.7.3.9"/>
    </reaction>
</comment>
<reference evidence="24 25" key="1">
    <citation type="submission" date="2017-03" db="EMBL/GenBank/DDBJ databases">
        <title>Antibiotic resistance of probiotic microorganisms.</title>
        <authorList>
            <person name="Sanudo A.I."/>
            <person name="Olivares M."/>
            <person name="Banuelos O."/>
        </authorList>
    </citation>
    <scope>NUCLEOTIDE SEQUENCE [LARGE SCALE GENOMIC DNA]</scope>
    <source>
        <strain evidence="24 25">CECT8605</strain>
    </source>
</reference>
<dbReference type="PANTHER" id="PTHR46244:SF3">
    <property type="entry name" value="PHOSPHOENOLPYRUVATE-PROTEIN PHOSPHOTRANSFERASE"/>
    <property type="match status" value="1"/>
</dbReference>
<dbReference type="InterPro" id="IPR006318">
    <property type="entry name" value="PTS_EI-like"/>
</dbReference>
<dbReference type="InterPro" id="IPR040442">
    <property type="entry name" value="Pyrv_kinase-like_dom_sf"/>
</dbReference>
<evidence type="ECO:0000256" key="8">
    <source>
        <dbReference type="ARBA" id="ARBA00022448"/>
    </source>
</evidence>
<dbReference type="InterPro" id="IPR018274">
    <property type="entry name" value="PEP_util_AS"/>
</dbReference>
<keyword evidence="10 17" id="KW-0762">Sugar transport</keyword>
<keyword evidence="9 17" id="KW-0963">Cytoplasm</keyword>
<evidence type="ECO:0000313" key="24">
    <source>
        <dbReference type="EMBL" id="OPG88963.1"/>
    </source>
</evidence>
<comment type="function">
    <text evidence="3 17">General (non sugar-specific) component of the phosphoenolpyruvate-dependent sugar phosphotransferase system (sugar PTS). This major carbohydrate active-transport system catalyzes the phosphorylation of incoming sugar substrates concomitantly with their translocation across the cell membrane. Enzyme I transfers the phosphoryl group from phosphoenolpyruvate (PEP) to the phosphoryl carrier protein (HPr).</text>
</comment>
<evidence type="ECO:0000256" key="15">
    <source>
        <dbReference type="ARBA" id="ARBA00022842"/>
    </source>
</evidence>
<dbReference type="Proteomes" id="UP000189795">
    <property type="component" value="Unassembled WGS sequence"/>
</dbReference>
<evidence type="ECO:0000256" key="2">
    <source>
        <dbReference type="ARBA" id="ARBA00001946"/>
    </source>
</evidence>
<dbReference type="RefSeq" id="WP_079375938.1">
    <property type="nucleotide sequence ID" value="NZ_MWVS01000031.1"/>
</dbReference>
<keyword evidence="14 17" id="KW-0418">Kinase</keyword>
<dbReference type="InterPro" id="IPR024692">
    <property type="entry name" value="PTS_EI"/>
</dbReference>
<dbReference type="AlphaFoldDB" id="A0A1V4FNF8"/>
<dbReference type="PROSITE" id="PS00370">
    <property type="entry name" value="PEP_ENZYMES_PHOS_SITE"/>
    <property type="match status" value="1"/>
</dbReference>
<evidence type="ECO:0000256" key="4">
    <source>
        <dbReference type="ARBA" id="ARBA00004496"/>
    </source>
</evidence>
<evidence type="ECO:0000256" key="11">
    <source>
        <dbReference type="ARBA" id="ARBA00022679"/>
    </source>
</evidence>
<evidence type="ECO:0000259" key="23">
    <source>
        <dbReference type="Pfam" id="PF05524"/>
    </source>
</evidence>
<evidence type="ECO:0000256" key="5">
    <source>
        <dbReference type="ARBA" id="ARBA00007837"/>
    </source>
</evidence>
<evidence type="ECO:0000256" key="3">
    <source>
        <dbReference type="ARBA" id="ARBA00002728"/>
    </source>
</evidence>
<dbReference type="InterPro" id="IPR036637">
    <property type="entry name" value="Phosphohistidine_dom_sf"/>
</dbReference>
<evidence type="ECO:0000256" key="19">
    <source>
        <dbReference type="PIRSR" id="PIRSR000732-2"/>
    </source>
</evidence>
<dbReference type="PIRSF" id="PIRSF000732">
    <property type="entry name" value="PTS_enzyme_I"/>
    <property type="match status" value="1"/>
</dbReference>
<feature type="binding site" evidence="20">
    <location>
        <position position="457"/>
    </location>
    <ligand>
        <name>Mg(2+)</name>
        <dbReference type="ChEBI" id="CHEBI:18420"/>
    </ligand>
</feature>
<accession>A0A1V4FNF8</accession>
<dbReference type="Gene3D" id="1.10.274.10">
    <property type="entry name" value="PtsI, HPr-binding domain"/>
    <property type="match status" value="1"/>
</dbReference>
<evidence type="ECO:0000256" key="10">
    <source>
        <dbReference type="ARBA" id="ARBA00022597"/>
    </source>
</evidence>
<dbReference type="Pfam" id="PF05524">
    <property type="entry name" value="PEP-utilisers_N"/>
    <property type="match status" value="1"/>
</dbReference>
<comment type="caution">
    <text evidence="24">The sequence shown here is derived from an EMBL/GenBank/DDBJ whole genome shotgun (WGS) entry which is preliminary data.</text>
</comment>
<protein>
    <recommendedName>
        <fullName evidence="7 17">Phosphoenolpyruvate-protein phosphotransferase</fullName>
        <ecNumber evidence="6 17">2.7.3.9</ecNumber>
    </recommendedName>
    <alternativeName>
        <fullName evidence="16 17">Phosphotransferase system, enzyme I</fullName>
    </alternativeName>
</protein>
<feature type="binding site" evidence="19">
    <location>
        <begin position="456"/>
        <end position="457"/>
    </location>
    <ligand>
        <name>phosphoenolpyruvate</name>
        <dbReference type="ChEBI" id="CHEBI:58702"/>
    </ligand>
</feature>
<dbReference type="Pfam" id="PF00391">
    <property type="entry name" value="PEP-utilizers"/>
    <property type="match status" value="1"/>
</dbReference>
<evidence type="ECO:0000256" key="13">
    <source>
        <dbReference type="ARBA" id="ARBA00022723"/>
    </source>
</evidence>
<dbReference type="GO" id="GO:0008965">
    <property type="term" value="F:phosphoenolpyruvate-protein phosphotransferase activity"/>
    <property type="evidence" value="ECO:0007669"/>
    <property type="project" value="UniProtKB-EC"/>
</dbReference>
<dbReference type="SUPFAM" id="SSF47831">
    <property type="entry name" value="Enzyme I of the PEP:sugar phosphotransferase system HPr-binding (sub)domain"/>
    <property type="match status" value="1"/>
</dbReference>
<keyword evidence="11 17" id="KW-0808">Transferase</keyword>
<evidence type="ECO:0000256" key="14">
    <source>
        <dbReference type="ARBA" id="ARBA00022777"/>
    </source>
</evidence>
<gene>
    <name evidence="24" type="ORF">B5D07_02765</name>
</gene>
<dbReference type="Gene3D" id="3.50.30.10">
    <property type="entry name" value="Phosphohistidine domain"/>
    <property type="match status" value="1"/>
</dbReference>
<feature type="binding site" evidence="19">
    <location>
        <position position="298"/>
    </location>
    <ligand>
        <name>phosphoenolpyruvate</name>
        <dbReference type="ChEBI" id="CHEBI:58702"/>
    </ligand>
</feature>
<evidence type="ECO:0000256" key="18">
    <source>
        <dbReference type="PIRSR" id="PIRSR000732-1"/>
    </source>
</evidence>
<dbReference type="PRINTS" id="PR01736">
    <property type="entry name" value="PHPHTRNFRASE"/>
</dbReference>
<feature type="active site" description="Proton donor" evidence="18">
    <location>
        <position position="504"/>
    </location>
</feature>
<feature type="active site" description="Tele-phosphohistidine intermediate" evidence="18">
    <location>
        <position position="191"/>
    </location>
</feature>
<dbReference type="InterPro" id="IPR015813">
    <property type="entry name" value="Pyrv/PenolPyrv_kinase-like_dom"/>
</dbReference>
<evidence type="ECO:0000256" key="16">
    <source>
        <dbReference type="ARBA" id="ARBA00033235"/>
    </source>
</evidence>
<dbReference type="GO" id="GO:0005737">
    <property type="term" value="C:cytoplasm"/>
    <property type="evidence" value="ECO:0007669"/>
    <property type="project" value="UniProtKB-SubCell"/>
</dbReference>
<feature type="domain" description="PEP-utilising enzyme mobile" evidence="21">
    <location>
        <begin position="155"/>
        <end position="227"/>
    </location>
</feature>
<evidence type="ECO:0000256" key="9">
    <source>
        <dbReference type="ARBA" id="ARBA00022490"/>
    </source>
</evidence>
<proteinExistence type="inferred from homology"/>
<dbReference type="EMBL" id="MWVS01000031">
    <property type="protein sequence ID" value="OPG88963.1"/>
    <property type="molecule type" value="Genomic_DNA"/>
</dbReference>
<keyword evidence="8 17" id="KW-0813">Transport</keyword>
<comment type="subcellular location">
    <subcellularLocation>
        <location evidence="4 17">Cytoplasm</location>
    </subcellularLocation>
</comment>
<dbReference type="SUPFAM" id="SSF51621">
    <property type="entry name" value="Phosphoenolpyruvate/pyruvate domain"/>
    <property type="match status" value="1"/>
</dbReference>
<comment type="cofactor">
    <cofactor evidence="2 17 20">
        <name>Mg(2+)</name>
        <dbReference type="ChEBI" id="CHEBI:18420"/>
    </cofactor>
</comment>